<proteinExistence type="predicted"/>
<dbReference type="Proteomes" id="UP000091929">
    <property type="component" value="Unassembled WGS sequence"/>
</dbReference>
<evidence type="ECO:0000313" key="4">
    <source>
        <dbReference type="EMBL" id="KYC50926.1"/>
    </source>
</evidence>
<evidence type="ECO:0000259" key="1">
    <source>
        <dbReference type="Pfam" id="PF01909"/>
    </source>
</evidence>
<sequence length="71" mass="7716">MIREIIPKLLPLISGIGLVFGSYAKGAQNVKSDLDIFIAGQAESNKIKEISKAYKIGINLIVYLLISTNPL</sequence>
<dbReference type="EMBL" id="LNJC01000006">
    <property type="protein sequence ID" value="KYC50926.1"/>
    <property type="molecule type" value="Genomic_DNA"/>
</dbReference>
<organism evidence="2 6">
    <name type="scientific">Candidatus Methanofastidiosum methylothiophilum</name>
    <dbReference type="NCBI Taxonomy" id="1705564"/>
    <lineage>
        <taxon>Archaea</taxon>
        <taxon>Methanobacteriati</taxon>
        <taxon>Methanobacteriota</taxon>
        <taxon>Stenosarchaea group</taxon>
        <taxon>Candidatus Methanofastidiosia</taxon>
        <taxon>Candidatus Methanofastidiosales</taxon>
        <taxon>Candidatus Methanofastidiosaceae</taxon>
        <taxon>Candidatus Methanofastidiosum</taxon>
    </lineage>
</organism>
<gene>
    <name evidence="2" type="ORF">APG10_00356</name>
    <name evidence="3" type="ORF">APG11_00508</name>
    <name evidence="4" type="ORF">APG12_00489</name>
</gene>
<dbReference type="InterPro" id="IPR043519">
    <property type="entry name" value="NT_sf"/>
</dbReference>
<dbReference type="AlphaFoldDB" id="A0A150ILQ8"/>
<feature type="domain" description="Polymerase nucleotidyl transferase" evidence="1">
    <location>
        <begin position="19"/>
        <end position="55"/>
    </location>
</feature>
<dbReference type="Proteomes" id="UP000092403">
    <property type="component" value="Unassembled WGS sequence"/>
</dbReference>
<dbReference type="InterPro" id="IPR002934">
    <property type="entry name" value="Polymerase_NTP_transf_dom"/>
</dbReference>
<dbReference type="GO" id="GO:0016779">
    <property type="term" value="F:nucleotidyltransferase activity"/>
    <property type="evidence" value="ECO:0007669"/>
    <property type="project" value="InterPro"/>
</dbReference>
<protein>
    <recommendedName>
        <fullName evidence="1">Polymerase nucleotidyl transferase domain-containing protein</fullName>
    </recommendedName>
</protein>
<reference evidence="5 6" key="1">
    <citation type="journal article" date="2016" name="ISME J.">
        <title>Chasing the elusive Euryarchaeota class WSA2: genomes reveal a uniquely fastidious methyl-reducing methanogen.</title>
        <authorList>
            <person name="Nobu M.K."/>
            <person name="Narihiro T."/>
            <person name="Kuroda K."/>
            <person name="Mei R."/>
            <person name="Liu W.T."/>
        </authorList>
    </citation>
    <scope>NUCLEOTIDE SEQUENCE [LARGE SCALE GENOMIC DNA]</scope>
    <source>
        <strain evidence="2">B03fssc0709_Meth_Bin005</strain>
        <strain evidence="3">B15fssc0709_Meth_Bin003</strain>
        <strain evidence="4">BMIXfssc0709_Meth_Bin006</strain>
    </source>
</reference>
<evidence type="ECO:0000313" key="6">
    <source>
        <dbReference type="Proteomes" id="UP000092401"/>
    </source>
</evidence>
<name>A0A150ILQ8_9EURY</name>
<dbReference type="Proteomes" id="UP000092401">
    <property type="component" value="Unassembled WGS sequence"/>
</dbReference>
<dbReference type="Gene3D" id="3.30.460.10">
    <property type="entry name" value="Beta Polymerase, domain 2"/>
    <property type="match status" value="1"/>
</dbReference>
<comment type="caution">
    <text evidence="2">The sequence shown here is derived from an EMBL/GenBank/DDBJ whole genome shotgun (WGS) entry which is preliminary data.</text>
</comment>
<dbReference type="EMBL" id="LNGE01000007">
    <property type="protein sequence ID" value="KYC45946.1"/>
    <property type="molecule type" value="Genomic_DNA"/>
</dbReference>
<accession>A0A150ITB9</accession>
<accession>A0A150J0Z8</accession>
<evidence type="ECO:0000313" key="3">
    <source>
        <dbReference type="EMBL" id="KYC48269.1"/>
    </source>
</evidence>
<dbReference type="EMBL" id="LNGF01000008">
    <property type="protein sequence ID" value="KYC48269.1"/>
    <property type="molecule type" value="Genomic_DNA"/>
</dbReference>
<dbReference type="Pfam" id="PF01909">
    <property type="entry name" value="NTP_transf_2"/>
    <property type="match status" value="1"/>
</dbReference>
<evidence type="ECO:0000313" key="5">
    <source>
        <dbReference type="Proteomes" id="UP000091929"/>
    </source>
</evidence>
<accession>A0A150ILQ8</accession>
<dbReference type="CDD" id="cd05403">
    <property type="entry name" value="NT_KNTase_like"/>
    <property type="match status" value="1"/>
</dbReference>
<dbReference type="SUPFAM" id="SSF81301">
    <property type="entry name" value="Nucleotidyltransferase"/>
    <property type="match status" value="1"/>
</dbReference>
<evidence type="ECO:0000313" key="2">
    <source>
        <dbReference type="EMBL" id="KYC45946.1"/>
    </source>
</evidence>